<protein>
    <recommendedName>
        <fullName evidence="2">NACHT domain-containing protein</fullName>
    </recommendedName>
</protein>
<dbReference type="InterPro" id="IPR056884">
    <property type="entry name" value="NPHP3-like_N"/>
</dbReference>
<dbReference type="Pfam" id="PF24883">
    <property type="entry name" value="NPHP3_N"/>
    <property type="match status" value="1"/>
</dbReference>
<dbReference type="InterPro" id="IPR059179">
    <property type="entry name" value="MLKL-like_MCAfunc"/>
</dbReference>
<feature type="domain" description="NACHT" evidence="2">
    <location>
        <begin position="273"/>
        <end position="419"/>
    </location>
</feature>
<accession>A0AAD5V712</accession>
<evidence type="ECO:0000256" key="1">
    <source>
        <dbReference type="ARBA" id="ARBA00022737"/>
    </source>
</evidence>
<dbReference type="InterPro" id="IPR036537">
    <property type="entry name" value="Adaptor_Cbl_N_dom_sf"/>
</dbReference>
<keyword evidence="1" id="KW-0677">Repeat</keyword>
<evidence type="ECO:0000259" key="2">
    <source>
        <dbReference type="PROSITE" id="PS50837"/>
    </source>
</evidence>
<dbReference type="PROSITE" id="PS50837">
    <property type="entry name" value="NACHT"/>
    <property type="match status" value="1"/>
</dbReference>
<gene>
    <name evidence="3" type="ORF">NLI96_g4181</name>
</gene>
<dbReference type="Gene3D" id="3.40.50.300">
    <property type="entry name" value="P-loop containing nucleotide triphosphate hydrolases"/>
    <property type="match status" value="1"/>
</dbReference>
<dbReference type="SUPFAM" id="SSF52540">
    <property type="entry name" value="P-loop containing nucleoside triphosphate hydrolases"/>
    <property type="match status" value="1"/>
</dbReference>
<dbReference type="CDD" id="cd21037">
    <property type="entry name" value="MLKL_NTD"/>
    <property type="match status" value="1"/>
</dbReference>
<reference evidence="3" key="1">
    <citation type="submission" date="2022-07" db="EMBL/GenBank/DDBJ databases">
        <title>Genome Sequence of Physisporinus lineatus.</title>
        <authorList>
            <person name="Buettner E."/>
        </authorList>
    </citation>
    <scope>NUCLEOTIDE SEQUENCE</scope>
    <source>
        <strain evidence="3">VT162</strain>
    </source>
</reference>
<sequence>MPRRERSSLVSARNKRHSNVSFTDHPLFATNQLKVIMKPFGKVRDKLTLSKANCEAAKNALVETLRAVNTLLGGIPAVGESANAAFAVVIQLIDQAELASDNVKAFTRLKEGVDALSTGLLGPLEQSGLDTVDYTDDLKRAIDTLIGRLSSICTELDKNNKRNFFIRFINAKSDKTAISAFEKETDSATQRFIVECSRGPGMLTANTDTEPLLIHFDLQAERLKNNVESISRAKEAPWNAGRHTHVSCFEGTREQVLLDIEKWIKNQELKTPRIFWLSGLAGIGKSTIARTIAEKAAGDGVLGGSFFFLRNDEKLGNITHLFPSLAYQLAKHHESYLSLIGTAIEKGTDIASMNQETQFQSLILDPIRKSKHQPRLILLVLDALDEASPEKSVSDTLRMLLSIDLHFALRILITSRPEAHLRLGFSDNKLNPHSELILHKIESSVVEGDIRAFLVEGLRSIPEKLGLQDQLPGWPSSEDMEVVIKKAGNLFIFAKTIIRYVSAGRNPDPAKRLKCILDSSGTSASASPYADLDLLYMTILDNAVIDDEGVDEEVVQYIHNILSFIILCRNPLSVRSLARLIGLDPFKVLNSFFHLHSLLLAPDTIDEIPKIYHLSLSDYLTDPLRCINQKFLVDVPVQEELIFTFR</sequence>
<evidence type="ECO:0000313" key="4">
    <source>
        <dbReference type="Proteomes" id="UP001212997"/>
    </source>
</evidence>
<dbReference type="PANTHER" id="PTHR10039:SF14">
    <property type="entry name" value="NACHT DOMAIN-CONTAINING PROTEIN"/>
    <property type="match status" value="1"/>
</dbReference>
<dbReference type="Proteomes" id="UP001212997">
    <property type="component" value="Unassembled WGS sequence"/>
</dbReference>
<name>A0AAD5V712_9APHY</name>
<dbReference type="InterPro" id="IPR027417">
    <property type="entry name" value="P-loop_NTPase"/>
</dbReference>
<keyword evidence="4" id="KW-1185">Reference proteome</keyword>
<dbReference type="GO" id="GO:0007166">
    <property type="term" value="P:cell surface receptor signaling pathway"/>
    <property type="evidence" value="ECO:0007669"/>
    <property type="project" value="InterPro"/>
</dbReference>
<evidence type="ECO:0000313" key="3">
    <source>
        <dbReference type="EMBL" id="KAJ3486528.1"/>
    </source>
</evidence>
<dbReference type="InterPro" id="IPR007111">
    <property type="entry name" value="NACHT_NTPase"/>
</dbReference>
<dbReference type="AlphaFoldDB" id="A0AAD5V712"/>
<dbReference type="PANTHER" id="PTHR10039">
    <property type="entry name" value="AMELOGENIN"/>
    <property type="match status" value="1"/>
</dbReference>
<organism evidence="3 4">
    <name type="scientific">Meripilus lineatus</name>
    <dbReference type="NCBI Taxonomy" id="2056292"/>
    <lineage>
        <taxon>Eukaryota</taxon>
        <taxon>Fungi</taxon>
        <taxon>Dikarya</taxon>
        <taxon>Basidiomycota</taxon>
        <taxon>Agaricomycotina</taxon>
        <taxon>Agaricomycetes</taxon>
        <taxon>Polyporales</taxon>
        <taxon>Meripilaceae</taxon>
        <taxon>Meripilus</taxon>
    </lineage>
</organism>
<comment type="caution">
    <text evidence="3">The sequence shown here is derived from an EMBL/GenBank/DDBJ whole genome shotgun (WGS) entry which is preliminary data.</text>
</comment>
<dbReference type="Gene3D" id="1.20.930.20">
    <property type="entry name" value="Adaptor protein Cbl, N-terminal domain"/>
    <property type="match status" value="1"/>
</dbReference>
<proteinExistence type="predicted"/>
<dbReference type="EMBL" id="JANAWD010000118">
    <property type="protein sequence ID" value="KAJ3486528.1"/>
    <property type="molecule type" value="Genomic_DNA"/>
</dbReference>